<feature type="compositionally biased region" description="Basic and acidic residues" evidence="1">
    <location>
        <begin position="4720"/>
        <end position="4741"/>
    </location>
</feature>
<feature type="compositionally biased region" description="Basic and acidic residues" evidence="1">
    <location>
        <begin position="48"/>
        <end position="74"/>
    </location>
</feature>
<feature type="compositionally biased region" description="Basic and acidic residues" evidence="1">
    <location>
        <begin position="706"/>
        <end position="727"/>
    </location>
</feature>
<feature type="compositionally biased region" description="Basic and acidic residues" evidence="1">
    <location>
        <begin position="4082"/>
        <end position="4115"/>
    </location>
</feature>
<feature type="compositionally biased region" description="Basic and acidic residues" evidence="1">
    <location>
        <begin position="2125"/>
        <end position="2134"/>
    </location>
</feature>
<feature type="compositionally biased region" description="Low complexity" evidence="1">
    <location>
        <begin position="5639"/>
        <end position="5650"/>
    </location>
</feature>
<feature type="compositionally biased region" description="Basic and acidic residues" evidence="1">
    <location>
        <begin position="2225"/>
        <end position="2246"/>
    </location>
</feature>
<feature type="compositionally biased region" description="Basic and acidic residues" evidence="1">
    <location>
        <begin position="848"/>
        <end position="857"/>
    </location>
</feature>
<feature type="compositionally biased region" description="Basic and acidic residues" evidence="1">
    <location>
        <begin position="1550"/>
        <end position="1559"/>
    </location>
</feature>
<feature type="compositionally biased region" description="Basic and acidic residues" evidence="1">
    <location>
        <begin position="950"/>
        <end position="963"/>
    </location>
</feature>
<feature type="region of interest" description="Disordered" evidence="1">
    <location>
        <begin position="7322"/>
        <end position="7425"/>
    </location>
</feature>
<feature type="compositionally biased region" description="Basic and acidic residues" evidence="1">
    <location>
        <begin position="3168"/>
        <end position="3180"/>
    </location>
</feature>
<feature type="compositionally biased region" description="Basic and acidic residues" evidence="1">
    <location>
        <begin position="2002"/>
        <end position="2025"/>
    </location>
</feature>
<feature type="compositionally biased region" description="Basic and acidic residues" evidence="1">
    <location>
        <begin position="6396"/>
        <end position="6417"/>
    </location>
</feature>
<feature type="compositionally biased region" description="Basic and acidic residues" evidence="1">
    <location>
        <begin position="2155"/>
        <end position="2174"/>
    </location>
</feature>
<dbReference type="STRING" id="7260.A0A0Q9X4I5"/>
<dbReference type="GO" id="GO:0043195">
    <property type="term" value="C:terminal bouton"/>
    <property type="evidence" value="ECO:0007669"/>
    <property type="project" value="EnsemblMetazoa"/>
</dbReference>
<feature type="compositionally biased region" description="Basic and acidic residues" evidence="1">
    <location>
        <begin position="5090"/>
        <end position="5113"/>
    </location>
</feature>
<feature type="compositionally biased region" description="Basic and acidic residues" evidence="1">
    <location>
        <begin position="3659"/>
        <end position="3678"/>
    </location>
</feature>
<dbReference type="GO" id="GO:0000226">
    <property type="term" value="P:microtubule cytoskeleton organization"/>
    <property type="evidence" value="ECO:0007669"/>
    <property type="project" value="EnsemblMetazoa"/>
</dbReference>
<feature type="compositionally biased region" description="Basic and acidic residues" evidence="1">
    <location>
        <begin position="584"/>
        <end position="605"/>
    </location>
</feature>
<dbReference type="InParanoid" id="A0A0Q9X4I5"/>
<feature type="compositionally biased region" description="Low complexity" evidence="1">
    <location>
        <begin position="4858"/>
        <end position="4869"/>
    </location>
</feature>
<feature type="compositionally biased region" description="Basic and acidic residues" evidence="1">
    <location>
        <begin position="2524"/>
        <end position="2536"/>
    </location>
</feature>
<feature type="compositionally biased region" description="Basic and acidic residues" evidence="1">
    <location>
        <begin position="326"/>
        <end position="354"/>
    </location>
</feature>
<feature type="compositionally biased region" description="Basic and acidic residues" evidence="1">
    <location>
        <begin position="4443"/>
        <end position="4464"/>
    </location>
</feature>
<feature type="compositionally biased region" description="Basic and acidic residues" evidence="1">
    <location>
        <begin position="5920"/>
        <end position="5929"/>
    </location>
</feature>
<feature type="compositionally biased region" description="Basic and acidic residues" evidence="1">
    <location>
        <begin position="168"/>
        <end position="191"/>
    </location>
</feature>
<feature type="compositionally biased region" description="Basic and acidic residues" evidence="1">
    <location>
        <begin position="5959"/>
        <end position="5975"/>
    </location>
</feature>
<feature type="compositionally biased region" description="Polar residues" evidence="1">
    <location>
        <begin position="7440"/>
        <end position="7461"/>
    </location>
</feature>
<feature type="compositionally biased region" description="Basic and acidic residues" evidence="1">
    <location>
        <begin position="2435"/>
        <end position="2456"/>
    </location>
</feature>
<feature type="compositionally biased region" description="Basic and acidic residues" evidence="1">
    <location>
        <begin position="5703"/>
        <end position="5712"/>
    </location>
</feature>
<feature type="compositionally biased region" description="Basic and acidic residues" evidence="1">
    <location>
        <begin position="6633"/>
        <end position="6649"/>
    </location>
</feature>
<feature type="compositionally biased region" description="Basic and acidic residues" evidence="1">
    <location>
        <begin position="977"/>
        <end position="998"/>
    </location>
</feature>
<feature type="region of interest" description="Disordered" evidence="1">
    <location>
        <begin position="643"/>
        <end position="873"/>
    </location>
</feature>
<dbReference type="GO" id="GO:0036062">
    <property type="term" value="C:presynaptic periactive zone"/>
    <property type="evidence" value="ECO:0007669"/>
    <property type="project" value="EnsemblMetazoa"/>
</dbReference>
<feature type="compositionally biased region" description="Basic and acidic residues" evidence="1">
    <location>
        <begin position="4650"/>
        <end position="4671"/>
    </location>
</feature>
<feature type="region of interest" description="Disordered" evidence="1">
    <location>
        <begin position="3168"/>
        <end position="4149"/>
    </location>
</feature>
<evidence type="ECO:0000256" key="1">
    <source>
        <dbReference type="SAM" id="MobiDB-lite"/>
    </source>
</evidence>
<feature type="compositionally biased region" description="Low complexity" evidence="1">
    <location>
        <begin position="1336"/>
        <end position="1347"/>
    </location>
</feature>
<feature type="compositionally biased region" description="Basic and acidic residues" evidence="1">
    <location>
        <begin position="6668"/>
        <end position="6677"/>
    </location>
</feature>
<feature type="compositionally biased region" description="Basic and acidic residues" evidence="1">
    <location>
        <begin position="4922"/>
        <end position="4931"/>
    </location>
</feature>
<feature type="compositionally biased region" description="Basic and acidic residues" evidence="1">
    <location>
        <begin position="2586"/>
        <end position="2607"/>
    </location>
</feature>
<feature type="compositionally biased region" description="Low complexity" evidence="1">
    <location>
        <begin position="7410"/>
        <end position="7425"/>
    </location>
</feature>
<feature type="compositionally biased region" description="Basic and acidic residues" evidence="1">
    <location>
        <begin position="5372"/>
        <end position="5393"/>
    </location>
</feature>
<feature type="region of interest" description="Disordered" evidence="1">
    <location>
        <begin position="323"/>
        <end position="401"/>
    </location>
</feature>
<accession>A0A0Q9X4I5</accession>
<feature type="compositionally biased region" description="Basic and acidic residues" evidence="1">
    <location>
        <begin position="6296"/>
        <end position="6305"/>
    </location>
</feature>
<feature type="compositionally biased region" description="Basic and acidic residues" evidence="1">
    <location>
        <begin position="6849"/>
        <end position="6870"/>
    </location>
</feature>
<dbReference type="EMBL" id="CH964168">
    <property type="protein sequence ID" value="KRF99223.1"/>
    <property type="molecule type" value="Genomic_DNA"/>
</dbReference>
<feature type="compositionally biased region" description="Acidic residues" evidence="1">
    <location>
        <begin position="1535"/>
        <end position="1545"/>
    </location>
</feature>
<feature type="compositionally biased region" description="Basic and acidic residues" evidence="1">
    <location>
        <begin position="2659"/>
        <end position="2678"/>
    </location>
</feature>
<name>A0A0Q9X4I5_DROWI</name>
<feature type="compositionally biased region" description="Low complexity" evidence="1">
    <location>
        <begin position="2061"/>
        <end position="2071"/>
    </location>
</feature>
<feature type="compositionally biased region" description="Low complexity" evidence="1">
    <location>
        <begin position="6453"/>
        <end position="6463"/>
    </location>
</feature>
<feature type="compositionally biased region" description="Basic and acidic residues" evidence="1">
    <location>
        <begin position="7002"/>
        <end position="7023"/>
    </location>
</feature>
<feature type="compositionally biased region" description="Low complexity" evidence="1">
    <location>
        <begin position="2630"/>
        <end position="2650"/>
    </location>
</feature>
<feature type="compositionally biased region" description="Low complexity" evidence="1">
    <location>
        <begin position="2492"/>
        <end position="2501"/>
    </location>
</feature>
<feature type="compositionally biased region" description="Low complexity" evidence="1">
    <location>
        <begin position="391"/>
        <end position="401"/>
    </location>
</feature>
<feature type="compositionally biased region" description="Low complexity" evidence="1">
    <location>
        <begin position="6081"/>
        <end position="6091"/>
    </location>
</feature>
<feature type="compositionally biased region" description="Basic and acidic residues" evidence="1">
    <location>
        <begin position="3516"/>
        <end position="3537"/>
    </location>
</feature>
<evidence type="ECO:0000313" key="3">
    <source>
        <dbReference type="Proteomes" id="UP000007798"/>
    </source>
</evidence>
<feature type="compositionally biased region" description="Basic and acidic residues" evidence="1">
    <location>
        <begin position="1864"/>
        <end position="1885"/>
    </location>
</feature>
<feature type="compositionally biased region" description="Low complexity" evidence="1">
    <location>
        <begin position="1034"/>
        <end position="1055"/>
    </location>
</feature>
<feature type="region of interest" description="Disordered" evidence="1">
    <location>
        <begin position="103"/>
        <end position="295"/>
    </location>
</feature>
<feature type="compositionally biased region" description="Basic and acidic residues" evidence="1">
    <location>
        <begin position="2869"/>
        <end position="2902"/>
    </location>
</feature>
<feature type="compositionally biased region" description="Basic and acidic residues" evidence="1">
    <location>
        <begin position="269"/>
        <end position="295"/>
    </location>
</feature>
<feature type="compositionally biased region" description="Basic and acidic residues" evidence="1">
    <location>
        <begin position="2365"/>
        <end position="2398"/>
    </location>
</feature>
<feature type="compositionally biased region" description="Basic and acidic residues" evidence="1">
    <location>
        <begin position="3872"/>
        <end position="3891"/>
    </location>
</feature>
<feature type="region of interest" description="Disordered" evidence="1">
    <location>
        <begin position="1"/>
        <end position="74"/>
    </location>
</feature>
<dbReference type="FunCoup" id="A0A0Q9X4I5">
    <property type="interactions" value="68"/>
</dbReference>
<feature type="compositionally biased region" description="Basic and acidic residues" evidence="1">
    <location>
        <begin position="1503"/>
        <end position="1533"/>
    </location>
</feature>
<proteinExistence type="predicted"/>
<feature type="compositionally biased region" description="Basic and acidic residues" evidence="1">
    <location>
        <begin position="1592"/>
        <end position="1604"/>
    </location>
</feature>
<feature type="compositionally biased region" description="Basic and acidic residues" evidence="1">
    <location>
        <begin position="676"/>
        <end position="685"/>
    </location>
</feature>
<feature type="compositionally biased region" description="Basic and acidic residues" evidence="1">
    <location>
        <begin position="4012"/>
        <end position="4033"/>
    </location>
</feature>
<feature type="compositionally biased region" description="Basic and acidic residues" evidence="1">
    <location>
        <begin position="7049"/>
        <end position="7058"/>
    </location>
</feature>
<feature type="compositionally biased region" description="Basic and acidic residues" evidence="1">
    <location>
        <begin position="1365"/>
        <end position="1380"/>
    </location>
</feature>
<feature type="compositionally biased region" description="Basic and acidic residues" evidence="1">
    <location>
        <begin position="4511"/>
        <end position="4534"/>
    </location>
</feature>
<feature type="region of interest" description="Disordered" evidence="1">
    <location>
        <begin position="1240"/>
        <end position="1347"/>
    </location>
</feature>
<feature type="compositionally biased region" description="Basic and acidic residues" evidence="1">
    <location>
        <begin position="5162"/>
        <end position="5183"/>
    </location>
</feature>
<feature type="compositionally biased region" description="Basic and acidic residues" evidence="1">
    <location>
        <begin position="6022"/>
        <end position="6045"/>
    </location>
</feature>
<feature type="compositionally biased region" description="Basic and acidic residues" evidence="1">
    <location>
        <begin position="5442"/>
        <end position="5463"/>
    </location>
</feature>
<feature type="compositionally biased region" description="Low complexity" evidence="1">
    <location>
        <begin position="3136"/>
        <end position="3145"/>
    </location>
</feature>
<feature type="region of interest" description="Disordered" evidence="1">
    <location>
        <begin position="6631"/>
        <end position="6766"/>
    </location>
</feature>
<dbReference type="OrthoDB" id="20872at2759"/>
<feature type="compositionally biased region" description="Basic and acidic residues" evidence="1">
    <location>
        <begin position="4806"/>
        <end position="4822"/>
    </location>
</feature>
<feature type="region of interest" description="Disordered" evidence="1">
    <location>
        <begin position="7440"/>
        <end position="7497"/>
    </location>
</feature>
<feature type="compositionally biased region" description="Basic and acidic residues" evidence="1">
    <location>
        <begin position="4233"/>
        <end position="4254"/>
    </location>
</feature>
<dbReference type="GO" id="GO:0007614">
    <property type="term" value="P:short-term memory"/>
    <property type="evidence" value="ECO:0007669"/>
    <property type="project" value="EnsemblMetazoa"/>
</dbReference>
<dbReference type="GO" id="GO:0070050">
    <property type="term" value="P:neuron cellular homeostasis"/>
    <property type="evidence" value="ECO:0007669"/>
    <property type="project" value="EnsemblMetazoa"/>
</dbReference>
<feature type="compositionally biased region" description="Basic and acidic residues" evidence="1">
    <location>
        <begin position="4169"/>
        <end position="4183"/>
    </location>
</feature>
<feature type="compositionally biased region" description="Polar residues" evidence="1">
    <location>
        <begin position="7468"/>
        <end position="7480"/>
    </location>
</feature>
<feature type="compositionally biased region" description="Basic and acidic residues" evidence="1">
    <location>
        <begin position="4848"/>
        <end position="4857"/>
    </location>
</feature>
<dbReference type="GO" id="GO:0007528">
    <property type="term" value="P:neuromuscular junction development"/>
    <property type="evidence" value="ECO:0007669"/>
    <property type="project" value="EnsemblMetazoa"/>
</dbReference>
<feature type="compositionally biased region" description="Basic and acidic residues" evidence="1">
    <location>
        <begin position="2090"/>
        <end position="2105"/>
    </location>
</feature>
<feature type="compositionally biased region" description="Basic and acidic residues" evidence="1">
    <location>
        <begin position="3230"/>
        <end position="3251"/>
    </location>
</feature>
<feature type="compositionally biased region" description="Low complexity" evidence="1">
    <location>
        <begin position="3560"/>
        <end position="3580"/>
    </location>
</feature>
<feature type="compositionally biased region" description="Basic and acidic residues" evidence="1">
    <location>
        <begin position="485"/>
        <end position="506"/>
    </location>
</feature>
<organism evidence="2 3">
    <name type="scientific">Drosophila willistoni</name>
    <name type="common">Fruit fly</name>
    <dbReference type="NCBI Taxonomy" id="7260"/>
    <lineage>
        <taxon>Eukaryota</taxon>
        <taxon>Metazoa</taxon>
        <taxon>Ecdysozoa</taxon>
        <taxon>Arthropoda</taxon>
        <taxon>Hexapoda</taxon>
        <taxon>Insecta</taxon>
        <taxon>Pterygota</taxon>
        <taxon>Neoptera</taxon>
        <taxon>Endopterygota</taxon>
        <taxon>Diptera</taxon>
        <taxon>Brachycera</taxon>
        <taxon>Muscomorpha</taxon>
        <taxon>Ephydroidea</taxon>
        <taxon>Drosophilidae</taxon>
        <taxon>Drosophila</taxon>
        <taxon>Sophophora</taxon>
    </lineage>
</organism>
<feature type="compositionally biased region" description="Basic and acidic residues" evidence="1">
    <location>
        <begin position="1126"/>
        <end position="1147"/>
    </location>
</feature>
<feature type="compositionally biased region" description="Basic and acidic residues" evidence="1">
    <location>
        <begin position="1326"/>
        <end position="1335"/>
    </location>
</feature>
<feature type="compositionally biased region" description="Basic and acidic residues" evidence="1">
    <location>
        <begin position="5512"/>
        <end position="5533"/>
    </location>
</feature>
<feature type="compositionally biased region" description="Basic and acidic residues" evidence="1">
    <location>
        <begin position="4767"/>
        <end position="4776"/>
    </location>
</feature>
<feature type="compositionally biased region" description="Basic and acidic residues" evidence="1">
    <location>
        <begin position="1721"/>
        <end position="1745"/>
    </location>
</feature>
<feature type="compositionally biased region" description="Basic and acidic residues" evidence="1">
    <location>
        <begin position="3303"/>
        <end position="3322"/>
    </location>
</feature>
<feature type="compositionally biased region" description="Basic and acidic residues" evidence="1">
    <location>
        <begin position="6175"/>
        <end position="6196"/>
    </location>
</feature>
<feature type="compositionally biased region" description="Basic and acidic residues" evidence="1">
    <location>
        <begin position="4129"/>
        <end position="4138"/>
    </location>
</feature>
<feature type="compositionally biased region" description="Basic and acidic residues" evidence="1">
    <location>
        <begin position="4373"/>
        <end position="4394"/>
    </location>
</feature>
<feature type="region of interest" description="Disordered" evidence="1">
    <location>
        <begin position="6785"/>
        <end position="6907"/>
    </location>
</feature>
<feature type="compositionally biased region" description="Basic and acidic residues" evidence="1">
    <location>
        <begin position="5994"/>
        <end position="6003"/>
    </location>
</feature>
<dbReference type="Proteomes" id="UP000007798">
    <property type="component" value="Unassembled WGS sequence"/>
</dbReference>
<feature type="compositionally biased region" description="Basic and acidic residues" evidence="1">
    <location>
        <begin position="1175"/>
        <end position="1184"/>
    </location>
</feature>
<feature type="compositionally biased region" description="Basic and acidic residues" evidence="1">
    <location>
        <begin position="105"/>
        <end position="121"/>
    </location>
</feature>
<feature type="compositionally biased region" description="Low complexity" evidence="1">
    <location>
        <begin position="5930"/>
        <end position="5940"/>
    </location>
</feature>
<feature type="compositionally biased region" description="Basic and acidic residues" evidence="1">
    <location>
        <begin position="3009"/>
        <end position="3030"/>
    </location>
</feature>
<feature type="compositionally biased region" description="Basic and acidic residues" evidence="1">
    <location>
        <begin position="6071"/>
        <end position="6080"/>
    </location>
</feature>
<feature type="compositionally biased region" description="Basic and acidic residues" evidence="1">
    <location>
        <begin position="3373"/>
        <end position="3392"/>
    </location>
</feature>
<feature type="region of interest" description="Disordered" evidence="1">
    <location>
        <begin position="6937"/>
        <end position="7059"/>
    </location>
</feature>
<feature type="compositionally biased region" description="Basic and acidic residues" evidence="1">
    <location>
        <begin position="5731"/>
        <end position="5754"/>
    </location>
</feature>
<feature type="compositionally biased region" description="Basic and acidic residues" evidence="1">
    <location>
        <begin position="5302"/>
        <end position="5323"/>
    </location>
</feature>
<gene>
    <name evidence="2" type="primary">Dwil\GK27061</name>
    <name evidence="2" type="ORF">Dwil_GK27061</name>
</gene>
<feature type="compositionally biased region" description="Basic and acidic residues" evidence="1">
    <location>
        <begin position="7324"/>
        <end position="7340"/>
    </location>
</feature>
<feature type="region of interest" description="Disordered" evidence="1">
    <location>
        <begin position="885"/>
        <end position="1184"/>
    </location>
</feature>
<feature type="compositionally biased region" description="Low complexity" evidence="1">
    <location>
        <begin position="6755"/>
        <end position="6766"/>
    </location>
</feature>
<feature type="region of interest" description="Disordered" evidence="1">
    <location>
        <begin position="4885"/>
        <end position="5650"/>
    </location>
</feature>
<feature type="compositionally biased region" description="Basic and acidic residues" evidence="1">
    <location>
        <begin position="6745"/>
        <end position="6754"/>
    </location>
</feature>
<feature type="compositionally biased region" description="Basic and acidic residues" evidence="1">
    <location>
        <begin position="3942"/>
        <end position="3963"/>
    </location>
</feature>
<feature type="compositionally biased region" description="Basic and acidic residues" evidence="1">
    <location>
        <begin position="801"/>
        <end position="822"/>
    </location>
</feature>
<feature type="compositionally biased region" description="Basic and acidic residues" evidence="1">
    <location>
        <begin position="3732"/>
        <end position="3751"/>
    </location>
</feature>
<feature type="compositionally biased region" description="Basic and acidic residues" evidence="1">
    <location>
        <begin position="5873"/>
        <end position="5894"/>
    </location>
</feature>
<feature type="compositionally biased region" description="Low complexity" evidence="1">
    <location>
        <begin position="6232"/>
        <end position="6242"/>
    </location>
</feature>
<feature type="compositionally biased region" description="Basic and acidic residues" evidence="1">
    <location>
        <begin position="6517"/>
        <end position="6526"/>
    </location>
</feature>
<feature type="compositionally biased region" description="Basic and acidic residues" evidence="1">
    <location>
        <begin position="3126"/>
        <end position="3135"/>
    </location>
</feature>
<feature type="compositionally biased region" description="Basic and acidic residues" evidence="1">
    <location>
        <begin position="5629"/>
        <end position="5638"/>
    </location>
</feature>
<feature type="region of interest" description="Disordered" evidence="1">
    <location>
        <begin position="2524"/>
        <end position="3145"/>
    </location>
</feature>
<feature type="compositionally biased region" description="Low complexity" evidence="1">
    <location>
        <begin position="6604"/>
        <end position="6614"/>
    </location>
</feature>
<feature type="compositionally biased region" description="Basic and acidic residues" evidence="1">
    <location>
        <begin position="2799"/>
        <end position="2832"/>
    </location>
</feature>
<feature type="compositionally biased region" description="Low complexity" evidence="1">
    <location>
        <begin position="1560"/>
        <end position="1569"/>
    </location>
</feature>
<feature type="compositionally biased region" description="Basic and acidic residues" evidence="1">
    <location>
        <begin position="2295"/>
        <end position="2328"/>
    </location>
</feature>
<feature type="compositionally biased region" description="Low complexity" evidence="1">
    <location>
        <begin position="750"/>
        <end position="762"/>
    </location>
</feature>
<feature type="region of interest" description="Disordered" evidence="1">
    <location>
        <begin position="2090"/>
        <end position="2501"/>
    </location>
</feature>
<feature type="compositionally biased region" description="Basic and acidic residues" evidence="1">
    <location>
        <begin position="4578"/>
        <end position="4601"/>
    </location>
</feature>
<feature type="compositionally biased region" description="Basic and acidic residues" evidence="1">
    <location>
        <begin position="17"/>
        <end position="40"/>
    </location>
</feature>
<feature type="compositionally biased region" description="Basic and acidic residues" evidence="1">
    <location>
        <begin position="1796"/>
        <end position="1815"/>
    </location>
</feature>
<feature type="compositionally biased region" description="Basic and acidic residues" evidence="1">
    <location>
        <begin position="643"/>
        <end position="656"/>
    </location>
</feature>
<feature type="compositionally biased region" description="Basic and acidic residues" evidence="1">
    <location>
        <begin position="5801"/>
        <end position="5824"/>
    </location>
</feature>
<feature type="compositionally biased region" description="Basic and acidic residues" evidence="1">
    <location>
        <begin position="6896"/>
        <end position="6905"/>
    </location>
</feature>
<feature type="compositionally biased region" description="Basic and acidic residues" evidence="1">
    <location>
        <begin position="1652"/>
        <end position="1675"/>
    </location>
</feature>
<feature type="compositionally biased region" description="Basic and acidic residues" evidence="1">
    <location>
        <begin position="2051"/>
        <end position="2060"/>
    </location>
</feature>
<feature type="compositionally biased region" description="Basic and acidic residues" evidence="1">
    <location>
        <begin position="5232"/>
        <end position="5253"/>
    </location>
</feature>
<feature type="compositionally biased region" description="Basic and acidic residues" evidence="1">
    <location>
        <begin position="6937"/>
        <end position="6953"/>
    </location>
</feature>
<keyword evidence="3" id="KW-1185">Reference proteome</keyword>
<feature type="compositionally biased region" description="Basic and acidic residues" evidence="1">
    <location>
        <begin position="2729"/>
        <end position="2750"/>
    </location>
</feature>
<feature type="compositionally biased region" description="Basic and acidic residues" evidence="1">
    <location>
        <begin position="4950"/>
        <end position="4973"/>
    </location>
</feature>
<feature type="compositionally biased region" description="Low complexity" evidence="1">
    <location>
        <begin position="3274"/>
        <end position="3294"/>
    </location>
</feature>
<feature type="compositionally biased region" description="Low complexity" evidence="1">
    <location>
        <begin position="4777"/>
        <end position="4795"/>
    </location>
</feature>
<feature type="compositionally biased region" description="Basic and acidic residues" evidence="1">
    <location>
        <begin position="1934"/>
        <end position="1955"/>
    </location>
</feature>
<dbReference type="GO" id="GO:0007605">
    <property type="term" value="P:sensory perception of sound"/>
    <property type="evidence" value="ECO:0007669"/>
    <property type="project" value="EnsemblMetazoa"/>
</dbReference>
<feature type="compositionally biased region" description="Basic and acidic residues" evidence="1">
    <location>
        <begin position="4887"/>
        <end position="4903"/>
    </location>
</feature>
<feature type="compositionally biased region" description="Basic and acidic residues" evidence="1">
    <location>
        <begin position="887"/>
        <end position="902"/>
    </location>
</feature>
<reference evidence="2 3" key="1">
    <citation type="journal article" date="2007" name="Nature">
        <title>Evolution of genes and genomes on the Drosophila phylogeny.</title>
        <authorList>
            <consortium name="Drosophila 12 Genomes Consortium"/>
            <person name="Clark A.G."/>
            <person name="Eisen M.B."/>
            <person name="Smith D.R."/>
            <person name="Bergman C.M."/>
            <person name="Oliver B."/>
            <person name="Markow T.A."/>
            <person name="Kaufman T.C."/>
            <person name="Kellis M."/>
            <person name="Gelbart W."/>
            <person name="Iyer V.N."/>
            <person name="Pollard D.A."/>
            <person name="Sackton T.B."/>
            <person name="Larracuente A.M."/>
            <person name="Singh N.D."/>
            <person name="Abad J.P."/>
            <person name="Abt D.N."/>
            <person name="Adryan B."/>
            <person name="Aguade M."/>
            <person name="Akashi H."/>
            <person name="Anderson W.W."/>
            <person name="Aquadro C.F."/>
            <person name="Ardell D.H."/>
            <person name="Arguello R."/>
            <person name="Artieri C.G."/>
            <person name="Barbash D.A."/>
            <person name="Barker D."/>
            <person name="Barsanti P."/>
            <person name="Batterham P."/>
            <person name="Batzoglou S."/>
            <person name="Begun D."/>
            <person name="Bhutkar A."/>
            <person name="Blanco E."/>
            <person name="Bosak S.A."/>
            <person name="Bradley R.K."/>
            <person name="Brand A.D."/>
            <person name="Brent M.R."/>
            <person name="Brooks A.N."/>
            <person name="Brown R.H."/>
            <person name="Butlin R.K."/>
            <person name="Caggese C."/>
            <person name="Calvi B.R."/>
            <person name="Bernardo de Carvalho A."/>
            <person name="Caspi A."/>
            <person name="Castrezana S."/>
            <person name="Celniker S.E."/>
            <person name="Chang J.L."/>
            <person name="Chapple C."/>
            <person name="Chatterji S."/>
            <person name="Chinwalla A."/>
            <person name="Civetta A."/>
            <person name="Clifton S.W."/>
            <person name="Comeron J.M."/>
            <person name="Costello J.C."/>
            <person name="Coyne J.A."/>
            <person name="Daub J."/>
            <person name="David R.G."/>
            <person name="Delcher A.L."/>
            <person name="Delehaunty K."/>
            <person name="Do C.B."/>
            <person name="Ebling H."/>
            <person name="Edwards K."/>
            <person name="Eickbush T."/>
            <person name="Evans J.D."/>
            <person name="Filipski A."/>
            <person name="Findeiss S."/>
            <person name="Freyhult E."/>
            <person name="Fulton L."/>
            <person name="Fulton R."/>
            <person name="Garcia A.C."/>
            <person name="Gardiner A."/>
            <person name="Garfield D.A."/>
            <person name="Garvin B.E."/>
            <person name="Gibson G."/>
            <person name="Gilbert D."/>
            <person name="Gnerre S."/>
            <person name="Godfrey J."/>
            <person name="Good R."/>
            <person name="Gotea V."/>
            <person name="Gravely B."/>
            <person name="Greenberg A.J."/>
            <person name="Griffiths-Jones S."/>
            <person name="Gross S."/>
            <person name="Guigo R."/>
            <person name="Gustafson E.A."/>
            <person name="Haerty W."/>
            <person name="Hahn M.W."/>
            <person name="Halligan D.L."/>
            <person name="Halpern A.L."/>
            <person name="Halter G.M."/>
            <person name="Han M.V."/>
            <person name="Heger A."/>
            <person name="Hillier L."/>
            <person name="Hinrichs A.S."/>
            <person name="Holmes I."/>
            <person name="Hoskins R.A."/>
            <person name="Hubisz M.J."/>
            <person name="Hultmark D."/>
            <person name="Huntley M.A."/>
            <person name="Jaffe D.B."/>
            <person name="Jagadeeshan S."/>
            <person name="Jeck W.R."/>
            <person name="Johnson J."/>
            <person name="Jones C.D."/>
            <person name="Jordan W.C."/>
            <person name="Karpen G.H."/>
            <person name="Kataoka E."/>
            <person name="Keightley P.D."/>
            <person name="Kheradpour P."/>
            <person name="Kirkness E.F."/>
            <person name="Koerich L.B."/>
            <person name="Kristiansen K."/>
            <person name="Kudrna D."/>
            <person name="Kulathinal R.J."/>
            <person name="Kumar S."/>
            <person name="Kwok R."/>
            <person name="Lander E."/>
            <person name="Langley C.H."/>
            <person name="Lapoint R."/>
            <person name="Lazzaro B.P."/>
            <person name="Lee S.J."/>
            <person name="Levesque L."/>
            <person name="Li R."/>
            <person name="Lin C.F."/>
            <person name="Lin M.F."/>
            <person name="Lindblad-Toh K."/>
            <person name="Llopart A."/>
            <person name="Long M."/>
            <person name="Low L."/>
            <person name="Lozovsky E."/>
            <person name="Lu J."/>
            <person name="Luo M."/>
            <person name="Machado C.A."/>
            <person name="Makalowski W."/>
            <person name="Marzo M."/>
            <person name="Matsuda M."/>
            <person name="Matzkin L."/>
            <person name="McAllister B."/>
            <person name="McBride C.S."/>
            <person name="McKernan B."/>
            <person name="McKernan K."/>
            <person name="Mendez-Lago M."/>
            <person name="Minx P."/>
            <person name="Mollenhauer M.U."/>
            <person name="Montooth K."/>
            <person name="Mount S.M."/>
            <person name="Mu X."/>
            <person name="Myers E."/>
            <person name="Negre B."/>
            <person name="Newfeld S."/>
            <person name="Nielsen R."/>
            <person name="Noor M.A."/>
            <person name="O'Grady P."/>
            <person name="Pachter L."/>
            <person name="Papaceit M."/>
            <person name="Parisi M.J."/>
            <person name="Parisi M."/>
            <person name="Parts L."/>
            <person name="Pedersen J.S."/>
            <person name="Pesole G."/>
            <person name="Phillippy A.M."/>
            <person name="Ponting C.P."/>
            <person name="Pop M."/>
            <person name="Porcelli D."/>
            <person name="Powell J.R."/>
            <person name="Prohaska S."/>
            <person name="Pruitt K."/>
            <person name="Puig M."/>
            <person name="Quesneville H."/>
            <person name="Ram K.R."/>
            <person name="Rand D."/>
            <person name="Rasmussen M.D."/>
            <person name="Reed L.K."/>
            <person name="Reenan R."/>
            <person name="Reily A."/>
            <person name="Remington K.A."/>
            <person name="Rieger T.T."/>
            <person name="Ritchie M.G."/>
            <person name="Robin C."/>
            <person name="Rogers Y.H."/>
            <person name="Rohde C."/>
            <person name="Rozas J."/>
            <person name="Rubenfield M.J."/>
            <person name="Ruiz A."/>
            <person name="Russo S."/>
            <person name="Salzberg S.L."/>
            <person name="Sanchez-Gracia A."/>
            <person name="Saranga D.J."/>
            <person name="Sato H."/>
            <person name="Schaeffer S.W."/>
            <person name="Schatz M.C."/>
            <person name="Schlenke T."/>
            <person name="Schwartz R."/>
            <person name="Segarra C."/>
            <person name="Singh R.S."/>
            <person name="Sirot L."/>
            <person name="Sirota M."/>
            <person name="Sisneros N.B."/>
            <person name="Smith C.D."/>
            <person name="Smith T.F."/>
            <person name="Spieth J."/>
            <person name="Stage D.E."/>
            <person name="Stark A."/>
            <person name="Stephan W."/>
            <person name="Strausberg R.L."/>
            <person name="Strempel S."/>
            <person name="Sturgill D."/>
            <person name="Sutton G."/>
            <person name="Sutton G.G."/>
            <person name="Tao W."/>
            <person name="Teichmann S."/>
            <person name="Tobari Y.N."/>
            <person name="Tomimura Y."/>
            <person name="Tsolas J.M."/>
            <person name="Valente V.L."/>
            <person name="Venter E."/>
            <person name="Venter J.C."/>
            <person name="Vicario S."/>
            <person name="Vieira F.G."/>
            <person name="Vilella A.J."/>
            <person name="Villasante A."/>
            <person name="Walenz B."/>
            <person name="Wang J."/>
            <person name="Wasserman M."/>
            <person name="Watts T."/>
            <person name="Wilson D."/>
            <person name="Wilson R.K."/>
            <person name="Wing R.A."/>
            <person name="Wolfner M.F."/>
            <person name="Wong A."/>
            <person name="Wong G.K."/>
            <person name="Wu C.I."/>
            <person name="Wu G."/>
            <person name="Yamamoto D."/>
            <person name="Yang H.P."/>
            <person name="Yang S.P."/>
            <person name="Yorke J.A."/>
            <person name="Yoshida K."/>
            <person name="Zdobnov E."/>
            <person name="Zhang P."/>
            <person name="Zhang Y."/>
            <person name="Zimin A.V."/>
            <person name="Baldwin J."/>
            <person name="Abdouelleil A."/>
            <person name="Abdulkadir J."/>
            <person name="Abebe A."/>
            <person name="Abera B."/>
            <person name="Abreu J."/>
            <person name="Acer S.C."/>
            <person name="Aftuck L."/>
            <person name="Alexander A."/>
            <person name="An P."/>
            <person name="Anderson E."/>
            <person name="Anderson S."/>
            <person name="Arachi H."/>
            <person name="Azer M."/>
            <person name="Bachantsang P."/>
            <person name="Barry A."/>
            <person name="Bayul T."/>
            <person name="Berlin A."/>
            <person name="Bessette D."/>
            <person name="Bloom T."/>
            <person name="Blye J."/>
            <person name="Boguslavskiy L."/>
            <person name="Bonnet C."/>
            <person name="Boukhgalter B."/>
            <person name="Bourzgui I."/>
            <person name="Brown A."/>
            <person name="Cahill P."/>
            <person name="Channer S."/>
            <person name="Cheshatsang Y."/>
            <person name="Chuda L."/>
            <person name="Citroen M."/>
            <person name="Collymore A."/>
            <person name="Cooke P."/>
            <person name="Costello M."/>
            <person name="D'Aco K."/>
            <person name="Daza R."/>
            <person name="De Haan G."/>
            <person name="DeGray S."/>
            <person name="DeMaso C."/>
            <person name="Dhargay N."/>
            <person name="Dooley K."/>
            <person name="Dooley E."/>
            <person name="Doricent M."/>
            <person name="Dorje P."/>
            <person name="Dorjee K."/>
            <person name="Dupes A."/>
            <person name="Elong R."/>
            <person name="Falk J."/>
            <person name="Farina A."/>
            <person name="Faro S."/>
            <person name="Ferguson D."/>
            <person name="Fisher S."/>
            <person name="Foley C.D."/>
            <person name="Franke A."/>
            <person name="Friedrich D."/>
            <person name="Gadbois L."/>
            <person name="Gearin G."/>
            <person name="Gearin C.R."/>
            <person name="Giannoukos G."/>
            <person name="Goode T."/>
            <person name="Graham J."/>
            <person name="Grandbois E."/>
            <person name="Grewal S."/>
            <person name="Gyaltsen K."/>
            <person name="Hafez N."/>
            <person name="Hagos B."/>
            <person name="Hall J."/>
            <person name="Henson C."/>
            <person name="Hollinger A."/>
            <person name="Honan T."/>
            <person name="Huard M.D."/>
            <person name="Hughes L."/>
            <person name="Hurhula B."/>
            <person name="Husby M.E."/>
            <person name="Kamat A."/>
            <person name="Kanga B."/>
            <person name="Kashin S."/>
            <person name="Khazanovich D."/>
            <person name="Kisner P."/>
            <person name="Lance K."/>
            <person name="Lara M."/>
            <person name="Lee W."/>
            <person name="Lennon N."/>
            <person name="Letendre F."/>
            <person name="LeVine R."/>
            <person name="Lipovsky A."/>
            <person name="Liu X."/>
            <person name="Liu J."/>
            <person name="Liu S."/>
            <person name="Lokyitsang T."/>
            <person name="Lokyitsang Y."/>
            <person name="Lubonja R."/>
            <person name="Lui A."/>
            <person name="MacDonald P."/>
            <person name="Magnisalis V."/>
            <person name="Maru K."/>
            <person name="Matthews C."/>
            <person name="McCusker W."/>
            <person name="McDonough S."/>
            <person name="Mehta T."/>
            <person name="Meldrim J."/>
            <person name="Meneus L."/>
            <person name="Mihai O."/>
            <person name="Mihalev A."/>
            <person name="Mihova T."/>
            <person name="Mittelman R."/>
            <person name="Mlenga V."/>
            <person name="Montmayeur A."/>
            <person name="Mulrain L."/>
            <person name="Navidi A."/>
            <person name="Naylor J."/>
            <person name="Negash T."/>
            <person name="Nguyen T."/>
            <person name="Nguyen N."/>
            <person name="Nicol R."/>
            <person name="Norbu C."/>
            <person name="Norbu N."/>
            <person name="Novod N."/>
            <person name="O'Neill B."/>
            <person name="Osman S."/>
            <person name="Markiewicz E."/>
            <person name="Oyono O.L."/>
            <person name="Patti C."/>
            <person name="Phunkhang P."/>
            <person name="Pierre F."/>
            <person name="Priest M."/>
            <person name="Raghuraman S."/>
            <person name="Rege F."/>
            <person name="Reyes R."/>
            <person name="Rise C."/>
            <person name="Rogov P."/>
            <person name="Ross K."/>
            <person name="Ryan E."/>
            <person name="Settipalli S."/>
            <person name="Shea T."/>
            <person name="Sherpa N."/>
            <person name="Shi L."/>
            <person name="Shih D."/>
            <person name="Sparrow T."/>
            <person name="Spaulding J."/>
            <person name="Stalker J."/>
            <person name="Stange-Thomann N."/>
            <person name="Stavropoulos S."/>
            <person name="Stone C."/>
            <person name="Strader C."/>
            <person name="Tesfaye S."/>
            <person name="Thomson T."/>
            <person name="Thoulutsang Y."/>
            <person name="Thoulutsang D."/>
            <person name="Topham K."/>
            <person name="Topping I."/>
            <person name="Tsamla T."/>
            <person name="Vassiliev H."/>
            <person name="Vo A."/>
            <person name="Wangchuk T."/>
            <person name="Wangdi T."/>
            <person name="Weiand M."/>
            <person name="Wilkinson J."/>
            <person name="Wilson A."/>
            <person name="Yadav S."/>
            <person name="Young G."/>
            <person name="Yu Q."/>
            <person name="Zembek L."/>
            <person name="Zhong D."/>
            <person name="Zimmer A."/>
            <person name="Zwirko Z."/>
            <person name="Jaffe D.B."/>
            <person name="Alvarez P."/>
            <person name="Brockman W."/>
            <person name="Butler J."/>
            <person name="Chin C."/>
            <person name="Gnerre S."/>
            <person name="Grabherr M."/>
            <person name="Kleber M."/>
            <person name="Mauceli E."/>
            <person name="MacCallum I."/>
        </authorList>
    </citation>
    <scope>NUCLEOTIDE SEQUENCE [LARGE SCALE GENOMIC DNA]</scope>
    <source>
        <strain evidence="3">Tucson 14030-0811.24</strain>
    </source>
</reference>
<feature type="compositionally biased region" description="Basic and acidic residues" evidence="1">
    <location>
        <begin position="6785"/>
        <end position="6799"/>
    </location>
</feature>
<feature type="compositionally biased region" description="Basic and acidic residues" evidence="1">
    <location>
        <begin position="2482"/>
        <end position="2491"/>
    </location>
</feature>
<dbReference type="GO" id="GO:0031594">
    <property type="term" value="C:neuromuscular junction"/>
    <property type="evidence" value="ECO:0007669"/>
    <property type="project" value="EnsemblMetazoa"/>
</dbReference>
<feature type="compositionally biased region" description="Basic and acidic residues" evidence="1">
    <location>
        <begin position="774"/>
        <end position="787"/>
    </location>
</feature>
<feature type="compositionally biased region" description="Basic and acidic residues" evidence="1">
    <location>
        <begin position="3589"/>
        <end position="3608"/>
    </location>
</feature>
<feature type="compositionally biased region" description="Low complexity" evidence="1">
    <location>
        <begin position="4139"/>
        <end position="4149"/>
    </location>
</feature>
<feature type="region of interest" description="Disordered" evidence="1">
    <location>
        <begin position="6482"/>
        <end position="6614"/>
    </location>
</feature>
<feature type="compositionally biased region" description="Basic and acidic residues" evidence="1">
    <location>
        <begin position="4679"/>
        <end position="4690"/>
    </location>
</feature>
<dbReference type="GO" id="GO:0048675">
    <property type="term" value="P:axon extension"/>
    <property type="evidence" value="ECO:0007669"/>
    <property type="project" value="EnsemblMetazoa"/>
</dbReference>
<feature type="compositionally biased region" description="Basic and acidic residues" evidence="1">
    <location>
        <begin position="238"/>
        <end position="261"/>
    </location>
</feature>
<dbReference type="GO" id="GO:0045887">
    <property type="term" value="P:positive regulation of synaptic assembly at neuromuscular junction"/>
    <property type="evidence" value="ECO:0007669"/>
    <property type="project" value="EnsemblMetazoa"/>
</dbReference>
<feature type="compositionally biased region" description="Basic and acidic residues" evidence="1">
    <location>
        <begin position="553"/>
        <end position="576"/>
    </location>
</feature>
<feature type="compositionally biased region" description="Basic and acidic residues" evidence="1">
    <location>
        <begin position="421"/>
        <end position="435"/>
    </location>
</feature>
<feature type="region of interest" description="Disordered" evidence="1">
    <location>
        <begin position="6261"/>
        <end position="6463"/>
    </location>
</feature>
<feature type="compositionally biased region" description="Basic and acidic residues" evidence="1">
    <location>
        <begin position="5020"/>
        <end position="5043"/>
    </location>
</feature>
<feature type="compositionally biased region" description="Low complexity" evidence="1">
    <location>
        <begin position="858"/>
        <end position="873"/>
    </location>
</feature>
<feature type="compositionally biased region" description="Basic and acidic residues" evidence="1">
    <location>
        <begin position="6443"/>
        <end position="6452"/>
    </location>
</feature>
<feature type="compositionally biased region" description="Basic and acidic residues" evidence="1">
    <location>
        <begin position="5582"/>
        <end position="5603"/>
    </location>
</feature>
<feature type="compositionally biased region" description="Basic and acidic residues" evidence="1">
    <location>
        <begin position="6482"/>
        <end position="6498"/>
    </location>
</feature>
<feature type="region of interest" description="Disordered" evidence="1">
    <location>
        <begin position="1592"/>
        <end position="2071"/>
    </location>
</feature>
<feature type="compositionally biased region" description="Basic and acidic residues" evidence="1">
    <location>
        <begin position="6110"/>
        <end position="6126"/>
    </location>
</feature>
<evidence type="ECO:0000313" key="2">
    <source>
        <dbReference type="EMBL" id="KRF99223.1"/>
    </source>
</evidence>
<feature type="compositionally biased region" description="Basic and acidic residues" evidence="1">
    <location>
        <begin position="6324"/>
        <end position="6347"/>
    </location>
</feature>
<feature type="region of interest" description="Disordered" evidence="1">
    <location>
        <begin position="5957"/>
        <end position="6091"/>
    </location>
</feature>
<feature type="region of interest" description="Disordered" evidence="1">
    <location>
        <begin position="4169"/>
        <end position="4869"/>
    </location>
</feature>
<feature type="compositionally biased region" description="Basic and acidic residues" evidence="1">
    <location>
        <begin position="5668"/>
        <end position="5684"/>
    </location>
</feature>
<feature type="compositionally biased region" description="Low complexity" evidence="1">
    <location>
        <begin position="3703"/>
        <end position="3723"/>
    </location>
</feature>
<feature type="compositionally biased region" description="Low complexity" evidence="1">
    <location>
        <begin position="3493"/>
        <end position="3507"/>
    </location>
</feature>
<feature type="compositionally biased region" description="Basic and acidic residues" evidence="1">
    <location>
        <begin position="2939"/>
        <end position="2972"/>
    </location>
</feature>
<feature type="compositionally biased region" description="Basic and acidic residues" evidence="1">
    <location>
        <begin position="6222"/>
        <end position="6231"/>
    </location>
</feature>
<feature type="compositionally biased region" description="Basic and acidic residues" evidence="1">
    <location>
        <begin position="7352"/>
        <end position="7381"/>
    </location>
</feature>
<feature type="region of interest" description="Disordered" evidence="1">
    <location>
        <begin position="421"/>
        <end position="605"/>
    </location>
</feature>
<feature type="compositionally biased region" description="Basic and acidic residues" evidence="1">
    <location>
        <begin position="3901"/>
        <end position="3912"/>
    </location>
</feature>
<feature type="compositionally biased region" description="Basic and acidic residues" evidence="1">
    <location>
        <begin position="3802"/>
        <end position="3823"/>
    </location>
</feature>
<feature type="compositionally biased region" description="Basic and acidic residues" evidence="1">
    <location>
        <begin position="6545"/>
        <end position="6568"/>
    </location>
</feature>
<feature type="compositionally biased region" description="Basic and acidic residues" evidence="1">
    <location>
        <begin position="6696"/>
        <end position="6719"/>
    </location>
</feature>
<feature type="compositionally biased region" description="Basic and acidic residues" evidence="1">
    <location>
        <begin position="6594"/>
        <end position="6603"/>
    </location>
</feature>
<feature type="compositionally biased region" description="Basic and acidic residues" evidence="1">
    <location>
        <begin position="3079"/>
        <end position="3100"/>
    </location>
</feature>
<sequence>MPPISSAITPVISGDKSPPKIEDKPNDDKTPLKSEEKSKSPIDATKQTPKDYSGDVSDKKFVIPKPQDKPLESFKTDFSSITTDVTTTSQVFDTKQTLITSTVTELREEKAPVEAEDKPKSPIDTIKSIAKDYSDDESDEEFGIPKPVEKPIQPIPSAITPVIPGDKSPLKTDDKPKDDKTPLKTEEKPKSPIDATKPTPKDFSDDERDEEFGFPKPVEKPIQPIPFAITPVIPGDKSALKTDDKPQDDKTLIKSEEKPKSSIDAIKQTPKDYSGDVSDKKFVIPKPQDKPVESFKTDFSSITTDVTTTSQVFDTKQTLITSTVTELREEKAPVKAEDKPKDDKTPLKTEEKPKSPIVATKQTPKDYLDDESDEEFVISTPQDKPVDPFKTDFSSTTTDVTTTSQVFDTKQTLITSTVTELREEKAPVKAEEKPKSPIHTIKSIAKDYSDDESDEEFGIPKPVEKPIQPIPSAITPVIPGVKSPLKTDDKPKDDKTPLKTEEKPKSSIDATKQTPKDFSDDERDEEFGFPKPVEKPIQPIPFAITPVIPGDKSALKTDDKPQDDKTLIKSEEKPKSSIDAIKQTPKDYSGDVSDKKFVIPKPQDKPVESFKTDFSSITTDVTTTSQVFDTKQTLITSTVTELREEKAPVKAEEKPKSPIHTIKSIAKDYSDDESDKEFGIPKPIEKPIQPIPSAITPVIPGVKSPLKTDDKPKDDTTPLKSEEKPKSPSDVTKLAPKNYSDDESDEEFGIPKPIEKPIQPIPSAITPVIPGDKSPLKTDDKPKDDKTPAITPVIPGVKSPLKTDDKPKDDKTPLKSEEKPKSSIDATKQTPKDYSDDESDEEFVNPKPQDKPVESFKTDFSSTTTDVTTTSQVFDTKQTLITSTVTELREEKAPVKAEEKPKSPIHTIKSIAKDYSDDESDEEFGIPKPVEKPIQPIPSAITPVIPGDKSPLKTDDKPKDDKTPAITPVIPGVKSPLKTDDKPKDDKTPLKSEEKPKSSIDATKQTPKDYSDDESDEEFVNPKPQDKPVESFKTDFSSTTTDVTTTSQVSDTKQTLITSTVTELREEKAPVKAEEKPKSPIHTIKSIAKDYSDDESDEEFGIPKPVEKPIQPIPSAITPVIPGDKSPLKTDDKPKDDTTPLKSEEKPISPIDATKPAPKDYSDDESAEEFVNPKPQDKPVESFKTDFSSITTDVTTTSQVFDTKQTLITSTVTELREEKAPVKAEEKPKLSIHTIKSIAKDYSDDESDEEFGIPKPVEKPIQPIPSAITPVIPRDKSPHKTDDKPKDDKSLLKSEEKPISPIDATKPAPKDYFDDESDEEFVNPKPQDKPVESFKTDISSTTTDVTTTSQVFDTKQTLITSTVTELREEKAPVKAEEKPKSPIHTIKSIAKDYSDDESDEEFGIPKPVEKPIQPIPSAITPVIPGVKSPLKTDDKPKDDTTPLKSEEKPKSPIDATKPAPKDYSDDESDEEFGIPKPVEKPIQPIQPIPSAITPVIPGVKSPLKTDDKPKDDTTPLKSEEKPKSPIDAKKPTPEDYSDDESDEEFVNPKPQDKPVESFKTDISSTTTDVTTTSQVFDTKQTLITSTVTELREEKAPVKAEEKPKSPIHTIKSIAKDYSDDESDEEFGIPKPVEKPIQPIPSAITPVIPGDKSPLRTDDKPKDDTTPFKSEEKPKSPIDATKPTPKDYSDDEGDEEFGIPKPVEKPIQPIPSAITPVIPGDKSPHKTDDKPKDDKTPLKSEEKPKYPIDATKQTPKDYSDDESDEDFGIPKPVKKPIQPIPSAITPVIPGDKSPLTTDDKPKDDKTSLKPEEKPKSPIDATKPTPKDYSDDESDEDFGIPKPVEKPIQPIPSAITPVIPGVKSPLKTDDKPKDDTIPLKSEEKPKSPIDATKPTPKDYSDNESDEEFVIPKPVEKPIQPIPSAIAPVIPGVKSPPKTDDKPKDDKTPLKSEEKPKSPIDATKQTPKDYSDDESDEEFGIPKPVEKPIQPIPSAITPVIPGDKSPLKTDDKPKDDKTPLKSEEKPKSPIDATKQTPKDYFDDESDEEFVNPKPQDKPVESFKTDISSTTTDVTTTSQVFDTKQTLITSTVTELREEKAPVKAEEKPKSPIHTIKSIAKDYSDDESDKEFGIPKPVEKPIQPIPSAITPVILGVKSPLKTDDKPKDDTTPLKTEEKPMSPIDATKPTLKDYSDDETDEEFGIPKPVEKPIQPIPSAITPVIPGVKSPLKTDDKPKDDKTPFKSEEKPKSPIDATKPTPKDYSDDESDEEFVIPKPVEKPIQPIPSAISPVIPGVKSPLKTDDKPKDDTTPLKTEEKPKSPIDATKPTRKDYSDDESEEEFGIPKPVEKPIQPIPSAITPVIPGVKSPLKTDDKPKDDTTPLKTEEKPKSPIDATKPTRKDYSDDESEEEFGIPKPVEKPIQPIPSAITPVIPGVKSPLKTDDKPKDDKTPLKSEEKPKSPIDATKQTPKDYFDDESDEEFVNPKPQDKPVESFKTDISSTTTDVTTTSQVFDTKQTLITSTVTELREEKAPVKAEEKPKSPIHTIKSIAKDYSDDESDEEFDIPKPVEKPIQPMPSAITPVIPGVKSPLKTEDKPKDDTIPLKSEEKPKSPIDATKPTPKDYSDDESDEEFGIPKPVEKPIQPIQPIPSAITPVIPGVKSPLKTDDKPKDDTTPLKTEEKPLSPIDATKPTPKDYSDDESDEEFDIPKPVEKPIQPMPSAITPVIPGVKSPLKTDDKPKDDKTPFKSEEKPKSPIDATKPTPKDYSDDESDEEFVIPKPVEKPIQPIPSAISPVIPGVKSPLKTDDKPKDDTTPLKTEEKPKSPIDATKPTRKDYSDDESEEEFGIPKPVEKPIQPIPSAITPVIPGVKSPLKTDDKPKDDKTPFKSEEKPKSPIDATKPTRKDYSDDESEEEFGIPKPVEKPIQPIPSAITPVIPGVKSPLKTDDKPKDDKTPLKSEEKPKSPIDATKPTRKDYSDDESEEEFGIPKPVEKPIQPIPSAITPVIPGVKSPLKTDDKPKDDKTPFKSEEKPKSPIDATKPTPKDYSDDESDEEFGIPKPVEKPIQPIPSAITPVIPGVKSPLKTDDKPKDDKTPLKSEEKPKSPIDATKQTPKDYFDDESDEEFVNPKPQDKPVESFKTDISSTTTDVTTTSQVFDTKQTLITSTVTELREEKAPVKAEEKPKSPIHTIKSIAKDYSDDESDEEFDIPKPVEKPIQPMPSAITPVIPGVKSPLKTEDKPKDDTIPLKSEEKPKSPIDATKPTPKDYSDDESDEEFGIPKPVEKPIQPIQPIPSAITPVIPGVKSPLKTDDKPKDDTTPLKTEEKPLSPIDATKPTPKDYSDDESDEEFDIPKPVEKPIQPMPSAITPVILGVKSPLKTDDKPKDDTIPLKTEEKPLSPIDATKPTRKDYSDDESEEEFGIPKPVEKPIQPMPSAITPVIPGVKSPLKTDDKPKDDTTPLKTEEKPLSPIDATKPTPKDYSDDESDEEFDIPKPVEKPIQPIQPIPSAITPVIPGVKSPLKTEDKPKDDTIPLKSEEKPKSPIDATKPTPKDYSDDESDEEFGIPKPVEKPIQPIQPIPSAITPVIPGVKSPLKTDDKPKDDTTPLKTEEKPLSPIDATKPTPKDYSDDESDEEFGIPKPVEKPIQPIPSAITPVIPGVKSPPKTDDKPKDDTTPLKTEEKPLSPIDATKPTPKDYSDDESDEEFGIPKPVEKPIQPIQPIPSAITPVIPGVKSPLKTDDKPKDDTTPLKTEEKPLSPIDATKPTPKDYSDDESDEEFDIPKPVEKPIQPMPSAITPVIPGVKSPLKTEDKPKDDTIPLKSEEKPKSPIDATKPTPKDYSDNESDEEFGIRKPVEKPLQPIPSAITPVIPGVKSPLKTDDKPKDDTTPLKTEEKPLSPIDATKPTPKDYSDNKSDEEFVIPKPVEKPIQPIPSAITPVIPGVKSLPKTDDKPKDDTTPFKSEEKPKSPIDATKQTPKDYSDNESDEEFVIPKPVEKPIQPIPSAITPVIPGVKSLPKTDDNSKDDKTPLKSDEKPKSPIDASKQTPKDYSDNESDEEFVIPKPVEKPIQPIPSAITPVIPGVKSLPKTDDKPKDDKAPLKSEEKPKSPIDATKRTPKDYFDDESDEEFVNPKPQDKPVESFKTDFSSTTTDVTTTSQVFDTKQTLITSTVTELREEKAPVKAEEKPKSPIHTIKSIAKDYSDDESDEDFDIPKPVEKPLQPIPSAITPVIPGVKSPLKTEDKPKDDTIPLKSEEKPKSPIDATKPALKDYSDNESDEEFVIPKPVEKPIQPIPSAITPVIPGVKSPLKTDDKPKDDTTPLKSEEKPKSAIDATKPALKDYSDDESDEEFVIPKPVEKPIQPIPSAITPVIPGVKSPPKTDDKPKDDTTPLKSEEKPKSPIDATKPTPKDYSDNESDEEFGIRKPVEKPLQPIPSAITPVIPGVKSPPKTDDKPKDDTTPFKSEEKPKSPIDATKQTPKDYSDNESDEEFVIPKPVEKPIQPIPSAITPVIPGDKSPLKTDDKPKDDTTPLKSEEKPKSPIDATNPTPKDYSDDESDEEFGIPKPVEKPIPSAITPVIPGDKSPLKTDDKPKDDTTPLKSEEKPKSPIDATKQTPKDYSDNESDEEFVIPKPVEKPIQPIPSAITPVIPGVKSLPKTDDNSKDDKTPLKSDEKPKSPIDASKQTPKDYSDNKSDEEFVIPKPVEKPIQPMPSAITPVIPGVKSPLKTDDKPKDDTIPLKSEEKPKSPIDATKQTPKDYFDDESDEEFVNPKPQDKPVESFKTDFSSTTTDVTTTSQVFDTKQTLITSTVTELREEKAPLKAEDKPKSPIDATKPTPKDYSDDESDEEFVNPKPQDKPVESFKTDISSTTTDVTTTSQVFDTKQTLITSTVTELREEKAPVKAEDKPKSPIDTIKSIAKDYSDDESDKEFGIPKPVEKPIQPIPSVITPVIPGDKSPLKTDDKPKDDTTPLKSEEKPKSPIDATKPTPKDYSDDESDEEFVIPKPVEKPIQPIPSTITPVIPGDKSPLKTDDKPKDDTTPLKSEEKPKSPIDATKPTPKDYSDDESDEEFGIPKPVEKPIQPIPSAITPVIPGDKSPLKTDDKPKDDTTPLKSEEKPKSPIDATKPTPKDYSDDESDEEFVIPKPVEKPIQPIPSTITPVIPGVKSPLKTDDKPKDDKTPLKSEEKPKSPIDATKPTPKDYSDDESDEEFGIPKPVEKPIQPIPSAITPVIPGVKSPLKTDDKPKDDKTPLKSEEKPKSPIDATKPTPKDYSDDESDEEFVIPKPVEKPIQPIPSTITPVIPGVKSPLKTDDKPKDDTTPLKSEEKPKSPIDATKPTPKDYSDDESDEEFVIPKPVEKPIQPIPSTITPVIPGVKSPLKTDDKPKDDTTPLKSEEKPKSPIDATKPTPKDYSDDESDEEFVIPKPVEKPIQPIPSTITPVIPGVKSPLKTDDKPKDDTTPLKSEEKPKSPIDATKPTPKDYSDDESDEEFVIPKPVEKPIQPIPSTITPVIPGVKSPLKTDDKPKDDKTPLKSEEKPKPPIDTTKPTPKDYSDDESDEEFGIPKPVEKPIQPIPSAITPVIPGVKSPLKTDDKPKDDTTPLKSEEKPKSAIDATKPTPKDYSDDESDEEFVNPKPQDKPIESFKTDFSSTTTDVTTTSQVFDTKQTLITSTVTELREEKAPVKAEDKPKSPIDTIKSIAKDYSDDESDKEFGIPKPVEKPIQPIPSTITPVIPGDKSPLKTDDKPKDDTTPLKSEEKPKSPIDATKPTPKDYSDDESDEEFGIPKPVEKPIQPIPSTITPVIPGDKSPLKTDDKPKDDTTPLKSEEKPKSPIDATKPTPKDYSDDESDEEFGIPKPVEKPIQPIPSAITPVIPGVKSPLKTDDKPKDDTTPLKSEEKPKSAIDATKPTPKDYSDDESDEEFVNPKPQDKPVESFKTDFSSTTTDVTTTSQVFDTKQTLITSTVTELREEKAPVKAEDKPKSPIDTIKSIAKDYSDDESDKEFGIPKPVEKPIQPIPSVITPVIPGDKSPLKTDDKPKDDTTPLKSEEKPKSAIDATKPTPKDYSDDESDEEFVNPKPQDKPVESFKTDFSSTTTDVTTTSQVFDTKQTLITSTVTELREEKAPVKAEEKPKSPIDTTKSIAKDYSDDESDEEFGIPKPVEKPIQPIPSAITPVIPGVKSPLKTDDKPKDDTTPLKSEEKPKSAIDATKPTPKDYSDDESDEEFVNPKPQDKPVESFKTDFSSTTTDVTTTSQVFDTKQTLITSTVTELREEKAPVKAEDKPKSPIDTIKSIAKDYSDDESDKEFGIPKPVEKPIQPIPSVITPVIPGDKSPLKTDDKPKDDTTPLKSEEKPKSPIDATKPTPKDYSDDESDEEFGIPKPVEKPIQPIPSAITPVIPGVKSPLKTDDKPKDDTTPLKSEEKPKSAIDATKPTPKDYSDDESDEEFVNPKPQDKPVESFKTDFSSTTTDVTTTSQVFDTKQTLITSTVTELREEKAPVKAEDKPKSPIDTIKSIAKDYSDDESDKEFGIPKPVEKPIQPIPSVITPVIPGDKSPLKTDDKPKDDTTPLKSEEKPKSAIDATKPTPKDYSDDESDEEFVNPKPQDKPVESFKTDFSSTTTDVTTTSQVFDTKQTLITSTVTELREEKAPVKAEDKPKSPIDTIKSIAKDYSDDESDKEFGIPKPAEKPIQPIPSAITPVIPGDKSPLKTDDKPKDDTTPLKSEEKPKSPIDATKPTPKVYLVDESDEEFVNPKPQDKPVESFKTDISSTTTDVTTTSQVFDTKQTLITSTVTELREEKAPVKAEEKPKSPIHTIKSIAKDYSDDESDEDFGIPKPVEKPIQPIPAAITPVIPGVKSPLKTDDKPKDDTTSLKSEEKPKSSIDATKPSPKDYSDDESDIECVIPKPQDKPVDPFRADISSTTTISTVKSTSQVLDTKQTLITSTVTELREEKDPVKAEDKPKSPIDTIKSIAKDYSDDESDEDFGIPKPVEKPIQPIPAAITPVIPGVKSPLKTDDKPKDDTTSLKSEEKPKSSIDATKPSPKDYSDDESDIECVIPKPQDKPVDPFRADISSTTTISTVKSTSQVLDTKQTLITSTVTELREEKDPVKAEDKPKSPIDTIKSIAKDYSDDESDEEFGVAKHIEKPIQPIPLLVTPVIPGDMSLLKSHEKQNENDEKLMSSIVTDIPIMKNCEGVKVDAEFGVSDDNRSVQQIVEDTLREGDAEVQKIVDQTLRNVQLHKRLHPSDQEAMNVDNRTVEQIVEETLKAANIEFNESKEKIEHSTGVDDKVLGKSTEDVSLREVRPIAYFVNLDEEQKISSTLKKESVITQTKLTKKADSSLKSKPRKEVSLRSRSLVTRKTQAKTDDKIKSKNFIERPGIRHDFEDKSKKQIDTLSRPKTAVKKALSAKQRVPTKPESRRSVTSSTSTTTSSVSAASRVISEIHFERSSSPASSSIFYESHPQGENSRSTTPRPRVKTDVTQIPYNTSIRSFSPPIKTKHVAQATTKS</sequence>
<feature type="region of interest" description="Disordered" evidence="1">
    <location>
        <begin position="6108"/>
        <end position="6242"/>
    </location>
</feature>
<feature type="compositionally biased region" description="Basic and acidic residues" evidence="1">
    <location>
        <begin position="6261"/>
        <end position="6277"/>
    </location>
</feature>
<feature type="compositionally biased region" description="Basic and acidic residues" evidence="1">
    <location>
        <begin position="1063"/>
        <end position="1078"/>
    </location>
</feature>
<feature type="compositionally biased region" description="Low complexity" evidence="1">
    <location>
        <begin position="1474"/>
        <end position="1494"/>
    </location>
</feature>
<feature type="compositionally biased region" description="Basic and acidic residues" evidence="1">
    <location>
        <begin position="4303"/>
        <end position="4324"/>
    </location>
</feature>
<feature type="compositionally biased region" description="Basic and acidic residues" evidence="1">
    <location>
        <begin position="3443"/>
        <end position="3462"/>
    </location>
</feature>
<feature type="compositionally biased region" description="Basic and acidic residues" evidence="1">
    <location>
        <begin position="1273"/>
        <end position="1298"/>
    </location>
</feature>
<feature type="compositionally biased region" description="Low complexity" evidence="1">
    <location>
        <begin position="1768"/>
        <end position="1780"/>
    </location>
</feature>
<dbReference type="GO" id="GO:1900074">
    <property type="term" value="P:negative regulation of neuromuscular synaptic transmission"/>
    <property type="evidence" value="ECO:0007669"/>
    <property type="project" value="EnsemblMetazoa"/>
</dbReference>
<protein>
    <submittedName>
        <fullName evidence="2">Uncharacterized protein</fullName>
    </submittedName>
</protein>
<feature type="compositionally biased region" description="Basic and acidic residues" evidence="1">
    <location>
        <begin position="1430"/>
        <end position="1451"/>
    </location>
</feature>
<feature type="region of interest" description="Disordered" evidence="1">
    <location>
        <begin position="1365"/>
        <end position="1569"/>
    </location>
</feature>
<feature type="compositionally biased region" description="Basic and acidic residues" evidence="1">
    <location>
        <begin position="1024"/>
        <end position="1033"/>
    </location>
</feature>
<feature type="non-terminal residue" evidence="2">
    <location>
        <position position="7497"/>
    </location>
</feature>
<feature type="region of interest" description="Disordered" evidence="1">
    <location>
        <begin position="5668"/>
        <end position="5940"/>
    </location>
</feature>
<feature type="compositionally biased region" description="Polar residues" evidence="1">
    <location>
        <begin position="4796"/>
        <end position="4805"/>
    </location>
</feature>